<evidence type="ECO:0000259" key="8">
    <source>
        <dbReference type="PROSITE" id="PS51918"/>
    </source>
</evidence>
<evidence type="ECO:0000256" key="7">
    <source>
        <dbReference type="ARBA" id="ARBA00023014"/>
    </source>
</evidence>
<keyword evidence="3" id="KW-0963">Cytoplasm</keyword>
<dbReference type="InterPro" id="IPR005839">
    <property type="entry name" value="Methylthiotransferase"/>
</dbReference>
<dbReference type="GO" id="GO:0035599">
    <property type="term" value="F:aspartic acid methylthiotransferase activity"/>
    <property type="evidence" value="ECO:0007669"/>
    <property type="project" value="TreeGrafter"/>
</dbReference>
<accession>X0XQJ2</accession>
<evidence type="ECO:0000256" key="3">
    <source>
        <dbReference type="ARBA" id="ARBA00022490"/>
    </source>
</evidence>
<dbReference type="AlphaFoldDB" id="X0XQJ2"/>
<dbReference type="GO" id="GO:0051539">
    <property type="term" value="F:4 iron, 4 sulfur cluster binding"/>
    <property type="evidence" value="ECO:0007669"/>
    <property type="project" value="UniProtKB-KW"/>
</dbReference>
<keyword evidence="5" id="KW-0479">Metal-binding</keyword>
<dbReference type="SUPFAM" id="SSF102114">
    <property type="entry name" value="Radical SAM enzymes"/>
    <property type="match status" value="1"/>
</dbReference>
<evidence type="ECO:0000313" key="9">
    <source>
        <dbReference type="EMBL" id="GAG27146.1"/>
    </source>
</evidence>
<organism evidence="9">
    <name type="scientific">marine sediment metagenome</name>
    <dbReference type="NCBI Taxonomy" id="412755"/>
    <lineage>
        <taxon>unclassified sequences</taxon>
        <taxon>metagenomes</taxon>
        <taxon>ecological metagenomes</taxon>
    </lineage>
</organism>
<evidence type="ECO:0000256" key="2">
    <source>
        <dbReference type="ARBA" id="ARBA00022485"/>
    </source>
</evidence>
<sequence>VPRALSASHMAYLKVAEGCSRHCTYCIIPKLRGKKRSRPLQEVIVEAQNLLDAGVKELVLVAQDTTSYGKDLQPTVNLSQLVESLAGLSVDPPMKSGAVVEENDIAGAWIRVLYGHPESIEGSFIKTVATHSNVCSYFDIPIQHVSSSILKKMGRQYTRDDLRRLFDKIRSQVPDAVLRTTLILGFPGETEKDFETLLRFIEDTRFEHLGVFLYSDSDDLPSHNLPEHVPASVTQERYDQLMSCQLDISAQNYQKYIG</sequence>
<keyword evidence="2" id="KW-0004">4Fe-4S</keyword>
<dbReference type="FunFam" id="3.80.30.20:FF:000001">
    <property type="entry name" value="tRNA-2-methylthio-N(6)-dimethylallyladenosine synthase 2"/>
    <property type="match status" value="1"/>
</dbReference>
<dbReference type="PANTHER" id="PTHR43837">
    <property type="entry name" value="RIBOSOMAL PROTEIN S12 METHYLTHIOTRANSFERASE RIMO"/>
    <property type="match status" value="1"/>
</dbReference>
<comment type="caution">
    <text evidence="9">The sequence shown here is derived from an EMBL/GenBank/DDBJ whole genome shotgun (WGS) entry which is preliminary data.</text>
</comment>
<proteinExistence type="predicted"/>
<keyword evidence="7" id="KW-0411">Iron-sulfur</keyword>
<dbReference type="InterPro" id="IPR058240">
    <property type="entry name" value="rSAM_sf"/>
</dbReference>
<reference evidence="9" key="1">
    <citation type="journal article" date="2014" name="Front. Microbiol.">
        <title>High frequency of phylogenetically diverse reductive dehalogenase-homologous genes in deep subseafloor sedimentary metagenomes.</title>
        <authorList>
            <person name="Kawai M."/>
            <person name="Futagami T."/>
            <person name="Toyoda A."/>
            <person name="Takaki Y."/>
            <person name="Nishi S."/>
            <person name="Hori S."/>
            <person name="Arai W."/>
            <person name="Tsubouchi T."/>
            <person name="Morono Y."/>
            <person name="Uchiyama I."/>
            <person name="Ito T."/>
            <person name="Fujiyama A."/>
            <person name="Inagaki F."/>
            <person name="Takami H."/>
        </authorList>
    </citation>
    <scope>NUCLEOTIDE SEQUENCE</scope>
    <source>
        <strain evidence="9">Expedition CK06-06</strain>
    </source>
</reference>
<dbReference type="PANTHER" id="PTHR43837:SF1">
    <property type="entry name" value="RIBOSOMAL PROTEIN US12 METHYLTHIOTRANSFERASE RIMO"/>
    <property type="match status" value="1"/>
</dbReference>
<dbReference type="GO" id="GO:0046872">
    <property type="term" value="F:metal ion binding"/>
    <property type="evidence" value="ECO:0007669"/>
    <property type="project" value="UniProtKB-KW"/>
</dbReference>
<dbReference type="GO" id="GO:0006400">
    <property type="term" value="P:tRNA modification"/>
    <property type="evidence" value="ECO:0007669"/>
    <property type="project" value="InterPro"/>
</dbReference>
<dbReference type="InterPro" id="IPR007197">
    <property type="entry name" value="rSAM"/>
</dbReference>
<dbReference type="PROSITE" id="PS51918">
    <property type="entry name" value="RADICAL_SAM"/>
    <property type="match status" value="1"/>
</dbReference>
<dbReference type="NCBIfam" id="TIGR00089">
    <property type="entry name" value="MiaB/RimO family radical SAM methylthiotransferase"/>
    <property type="match status" value="1"/>
</dbReference>
<dbReference type="Gene3D" id="3.80.30.20">
    <property type="entry name" value="tm_1862 like domain"/>
    <property type="match status" value="1"/>
</dbReference>
<dbReference type="InterPro" id="IPR023404">
    <property type="entry name" value="rSAM_horseshoe"/>
</dbReference>
<dbReference type="PROSITE" id="PS01278">
    <property type="entry name" value="MTTASE_RADICAL"/>
    <property type="match status" value="1"/>
</dbReference>
<keyword evidence="6" id="KW-0408">Iron</keyword>
<dbReference type="SFLD" id="SFLDS00029">
    <property type="entry name" value="Radical_SAM"/>
    <property type="match status" value="1"/>
</dbReference>
<evidence type="ECO:0000256" key="5">
    <source>
        <dbReference type="ARBA" id="ARBA00022723"/>
    </source>
</evidence>
<keyword evidence="4" id="KW-0949">S-adenosyl-L-methionine</keyword>
<gene>
    <name evidence="9" type="ORF">S01H1_53889</name>
</gene>
<evidence type="ECO:0000256" key="1">
    <source>
        <dbReference type="ARBA" id="ARBA00001966"/>
    </source>
</evidence>
<feature type="domain" description="Radical SAM core" evidence="8">
    <location>
        <begin position="5"/>
        <end position="251"/>
    </location>
</feature>
<dbReference type="SMART" id="SM00729">
    <property type="entry name" value="Elp3"/>
    <property type="match status" value="1"/>
</dbReference>
<dbReference type="GO" id="GO:0005829">
    <property type="term" value="C:cytosol"/>
    <property type="evidence" value="ECO:0007669"/>
    <property type="project" value="TreeGrafter"/>
</dbReference>
<dbReference type="InterPro" id="IPR005840">
    <property type="entry name" value="Ribosomal_uS12_MeSTrfase_RimO"/>
</dbReference>
<comment type="cofactor">
    <cofactor evidence="1">
        <name>[4Fe-4S] cluster</name>
        <dbReference type="ChEBI" id="CHEBI:49883"/>
    </cofactor>
</comment>
<dbReference type="SFLD" id="SFLDG01082">
    <property type="entry name" value="B12-binding_domain_containing"/>
    <property type="match status" value="1"/>
</dbReference>
<feature type="non-terminal residue" evidence="9">
    <location>
        <position position="258"/>
    </location>
</feature>
<name>X0XQJ2_9ZZZZ</name>
<evidence type="ECO:0000256" key="6">
    <source>
        <dbReference type="ARBA" id="ARBA00023004"/>
    </source>
</evidence>
<dbReference type="Pfam" id="PF04055">
    <property type="entry name" value="Radical_SAM"/>
    <property type="match status" value="1"/>
</dbReference>
<dbReference type="InterPro" id="IPR020612">
    <property type="entry name" value="Methylthiotransferase_CS"/>
</dbReference>
<dbReference type="InterPro" id="IPR006638">
    <property type="entry name" value="Elp3/MiaA/NifB-like_rSAM"/>
</dbReference>
<evidence type="ECO:0000256" key="4">
    <source>
        <dbReference type="ARBA" id="ARBA00022691"/>
    </source>
</evidence>
<protein>
    <recommendedName>
        <fullName evidence="8">Radical SAM core domain-containing protein</fullName>
    </recommendedName>
</protein>
<feature type="non-terminal residue" evidence="9">
    <location>
        <position position="1"/>
    </location>
</feature>
<dbReference type="EMBL" id="BARS01034922">
    <property type="protein sequence ID" value="GAG27146.1"/>
    <property type="molecule type" value="Genomic_DNA"/>
</dbReference>